<evidence type="ECO:0000313" key="1">
    <source>
        <dbReference type="EMBL" id="KAF3766170.1"/>
    </source>
</evidence>
<organism evidence="1 2">
    <name type="scientific">Cryphonectria parasitica (strain ATCC 38755 / EP155)</name>
    <dbReference type="NCBI Taxonomy" id="660469"/>
    <lineage>
        <taxon>Eukaryota</taxon>
        <taxon>Fungi</taxon>
        <taxon>Dikarya</taxon>
        <taxon>Ascomycota</taxon>
        <taxon>Pezizomycotina</taxon>
        <taxon>Sordariomycetes</taxon>
        <taxon>Sordariomycetidae</taxon>
        <taxon>Diaporthales</taxon>
        <taxon>Cryphonectriaceae</taxon>
        <taxon>Cryphonectria-Endothia species complex</taxon>
        <taxon>Cryphonectria</taxon>
    </lineage>
</organism>
<dbReference type="RefSeq" id="XP_040777131.1">
    <property type="nucleotide sequence ID" value="XM_040925177.1"/>
</dbReference>
<dbReference type="Proteomes" id="UP000803844">
    <property type="component" value="Unassembled WGS sequence"/>
</dbReference>
<dbReference type="GeneID" id="63842306"/>
<gene>
    <name evidence="1" type="ORF">M406DRAFT_68540</name>
</gene>
<dbReference type="EMBL" id="MU032347">
    <property type="protein sequence ID" value="KAF3766170.1"/>
    <property type="molecule type" value="Genomic_DNA"/>
</dbReference>
<evidence type="ECO:0000313" key="2">
    <source>
        <dbReference type="Proteomes" id="UP000803844"/>
    </source>
</evidence>
<comment type="caution">
    <text evidence="1">The sequence shown here is derived from an EMBL/GenBank/DDBJ whole genome shotgun (WGS) entry which is preliminary data.</text>
</comment>
<dbReference type="OrthoDB" id="5193943at2759"/>
<keyword evidence="2" id="KW-1185">Reference proteome</keyword>
<proteinExistence type="predicted"/>
<protein>
    <submittedName>
        <fullName evidence="1">Uncharacterized protein</fullName>
    </submittedName>
</protein>
<dbReference type="AlphaFoldDB" id="A0A9P4Y4U2"/>
<accession>A0A9P4Y4U2</accession>
<reference evidence="1" key="1">
    <citation type="journal article" date="2020" name="Phytopathology">
        <title>Genome sequence of the chestnut blight fungus Cryphonectria parasitica EP155: A fundamental resource for an archetypical invasive plant pathogen.</title>
        <authorList>
            <person name="Crouch J.A."/>
            <person name="Dawe A."/>
            <person name="Aerts A."/>
            <person name="Barry K."/>
            <person name="Churchill A.C.L."/>
            <person name="Grimwood J."/>
            <person name="Hillman B."/>
            <person name="Milgroom M.G."/>
            <person name="Pangilinan J."/>
            <person name="Smith M."/>
            <person name="Salamov A."/>
            <person name="Schmutz J."/>
            <person name="Yadav J."/>
            <person name="Grigoriev I.V."/>
            <person name="Nuss D."/>
        </authorList>
    </citation>
    <scope>NUCLEOTIDE SEQUENCE</scope>
    <source>
        <strain evidence="1">EP155</strain>
    </source>
</reference>
<name>A0A9P4Y4U2_CRYP1</name>
<sequence>MNSTHQEGSPLLGSPDVDNIISGLPYIQNLCARYRPELEMLWVLLTYAPFLTSTFRYTSPKFARHRNYPPFTTTIHIFSAFLLVLRYHARYAATRTWPCPELPDLLLFAVFNISSFFLEAHRASVPQSIPVVRAGFQVSVLMHAAVFGASWVQRCSGGGGGQVFFRASVKFMNWFASFRAIKELLGLVDPRLAQPKNTVASFEVTMVLSLPLGLWEAGVPAGVPASLVLLAGFLIMERAVAEAVFGMSDSNPCKRLILASGYVDFNLLREKKQRYDEARVVEGDGLQVEI</sequence>